<dbReference type="Gramene" id="Zm00001eb252900_T001">
    <property type="protein sequence ID" value="Zm00001eb252900_P001"/>
    <property type="gene ID" value="Zm00001eb252900"/>
</dbReference>
<evidence type="ECO:0000313" key="1">
    <source>
        <dbReference type="EnsemblPlants" id="Zm00001eb252900_P001"/>
    </source>
</evidence>
<evidence type="ECO:0000313" key="2">
    <source>
        <dbReference type="Proteomes" id="UP000007305"/>
    </source>
</evidence>
<accession>A0A804PMI3</accession>
<protein>
    <submittedName>
        <fullName evidence="1">Uncharacterized protein</fullName>
    </submittedName>
</protein>
<proteinExistence type="predicted"/>
<keyword evidence="2" id="KW-1185">Reference proteome</keyword>
<dbReference type="InParanoid" id="A0A804PMI3"/>
<reference evidence="1" key="3">
    <citation type="submission" date="2021-05" db="UniProtKB">
        <authorList>
            <consortium name="EnsemblPlants"/>
        </authorList>
    </citation>
    <scope>IDENTIFICATION</scope>
    <source>
        <strain evidence="1">cv. B73</strain>
    </source>
</reference>
<organism evidence="1 2">
    <name type="scientific">Zea mays</name>
    <name type="common">Maize</name>
    <dbReference type="NCBI Taxonomy" id="4577"/>
    <lineage>
        <taxon>Eukaryota</taxon>
        <taxon>Viridiplantae</taxon>
        <taxon>Streptophyta</taxon>
        <taxon>Embryophyta</taxon>
        <taxon>Tracheophyta</taxon>
        <taxon>Spermatophyta</taxon>
        <taxon>Magnoliopsida</taxon>
        <taxon>Liliopsida</taxon>
        <taxon>Poales</taxon>
        <taxon>Poaceae</taxon>
        <taxon>PACMAD clade</taxon>
        <taxon>Panicoideae</taxon>
        <taxon>Andropogonodae</taxon>
        <taxon>Andropogoneae</taxon>
        <taxon>Tripsacinae</taxon>
        <taxon>Zea</taxon>
    </lineage>
</organism>
<dbReference type="AlphaFoldDB" id="A0A804PMI3"/>
<reference evidence="1" key="2">
    <citation type="submission" date="2019-07" db="EMBL/GenBank/DDBJ databases">
        <authorList>
            <person name="Seetharam A."/>
            <person name="Woodhouse M."/>
            <person name="Cannon E."/>
        </authorList>
    </citation>
    <scope>NUCLEOTIDE SEQUENCE [LARGE SCALE GENOMIC DNA]</scope>
    <source>
        <strain evidence="1">cv. B73</strain>
    </source>
</reference>
<reference evidence="2" key="1">
    <citation type="journal article" date="2009" name="Science">
        <title>The B73 maize genome: complexity, diversity, and dynamics.</title>
        <authorList>
            <person name="Schnable P.S."/>
            <person name="Ware D."/>
            <person name="Fulton R.S."/>
            <person name="Stein J.C."/>
            <person name="Wei F."/>
            <person name="Pasternak S."/>
            <person name="Liang C."/>
            <person name="Zhang J."/>
            <person name="Fulton L."/>
            <person name="Graves T.A."/>
            <person name="Minx P."/>
            <person name="Reily A.D."/>
            <person name="Courtney L."/>
            <person name="Kruchowski S.S."/>
            <person name="Tomlinson C."/>
            <person name="Strong C."/>
            <person name="Delehaunty K."/>
            <person name="Fronick C."/>
            <person name="Courtney B."/>
            <person name="Rock S.M."/>
            <person name="Belter E."/>
            <person name="Du F."/>
            <person name="Kim K."/>
            <person name="Abbott R.M."/>
            <person name="Cotton M."/>
            <person name="Levy A."/>
            <person name="Marchetto P."/>
            <person name="Ochoa K."/>
            <person name="Jackson S.M."/>
            <person name="Gillam B."/>
            <person name="Chen W."/>
            <person name="Yan L."/>
            <person name="Higginbotham J."/>
            <person name="Cardenas M."/>
            <person name="Waligorski J."/>
            <person name="Applebaum E."/>
            <person name="Phelps L."/>
            <person name="Falcone J."/>
            <person name="Kanchi K."/>
            <person name="Thane T."/>
            <person name="Scimone A."/>
            <person name="Thane N."/>
            <person name="Henke J."/>
            <person name="Wang T."/>
            <person name="Ruppert J."/>
            <person name="Shah N."/>
            <person name="Rotter K."/>
            <person name="Hodges J."/>
            <person name="Ingenthron E."/>
            <person name="Cordes M."/>
            <person name="Kohlberg S."/>
            <person name="Sgro J."/>
            <person name="Delgado B."/>
            <person name="Mead K."/>
            <person name="Chinwalla A."/>
            <person name="Leonard S."/>
            <person name="Crouse K."/>
            <person name="Collura K."/>
            <person name="Kudrna D."/>
            <person name="Currie J."/>
            <person name="He R."/>
            <person name="Angelova A."/>
            <person name="Rajasekar S."/>
            <person name="Mueller T."/>
            <person name="Lomeli R."/>
            <person name="Scara G."/>
            <person name="Ko A."/>
            <person name="Delaney K."/>
            <person name="Wissotski M."/>
            <person name="Lopez G."/>
            <person name="Campos D."/>
            <person name="Braidotti M."/>
            <person name="Ashley E."/>
            <person name="Golser W."/>
            <person name="Kim H."/>
            <person name="Lee S."/>
            <person name="Lin J."/>
            <person name="Dujmic Z."/>
            <person name="Kim W."/>
            <person name="Talag J."/>
            <person name="Zuccolo A."/>
            <person name="Fan C."/>
            <person name="Sebastian A."/>
            <person name="Kramer M."/>
            <person name="Spiegel L."/>
            <person name="Nascimento L."/>
            <person name="Zutavern T."/>
            <person name="Miller B."/>
            <person name="Ambroise C."/>
            <person name="Muller S."/>
            <person name="Spooner W."/>
            <person name="Narechania A."/>
            <person name="Ren L."/>
            <person name="Wei S."/>
            <person name="Kumari S."/>
            <person name="Faga B."/>
            <person name="Levy M.J."/>
            <person name="McMahan L."/>
            <person name="Van Buren P."/>
            <person name="Vaughn M.W."/>
            <person name="Ying K."/>
            <person name="Yeh C.-T."/>
            <person name="Emrich S.J."/>
            <person name="Jia Y."/>
            <person name="Kalyanaraman A."/>
            <person name="Hsia A.-P."/>
            <person name="Barbazuk W.B."/>
            <person name="Baucom R.S."/>
            <person name="Brutnell T.P."/>
            <person name="Carpita N.C."/>
            <person name="Chaparro C."/>
            <person name="Chia J.-M."/>
            <person name="Deragon J.-M."/>
            <person name="Estill J.C."/>
            <person name="Fu Y."/>
            <person name="Jeddeloh J.A."/>
            <person name="Han Y."/>
            <person name="Lee H."/>
            <person name="Li P."/>
            <person name="Lisch D.R."/>
            <person name="Liu S."/>
            <person name="Liu Z."/>
            <person name="Nagel D.H."/>
            <person name="McCann M.C."/>
            <person name="SanMiguel P."/>
            <person name="Myers A.M."/>
            <person name="Nettleton D."/>
            <person name="Nguyen J."/>
            <person name="Penning B.W."/>
            <person name="Ponnala L."/>
            <person name="Schneider K.L."/>
            <person name="Schwartz D.C."/>
            <person name="Sharma A."/>
            <person name="Soderlund C."/>
            <person name="Springer N.M."/>
            <person name="Sun Q."/>
            <person name="Wang H."/>
            <person name="Waterman M."/>
            <person name="Westerman R."/>
            <person name="Wolfgruber T.K."/>
            <person name="Yang L."/>
            <person name="Yu Y."/>
            <person name="Zhang L."/>
            <person name="Zhou S."/>
            <person name="Zhu Q."/>
            <person name="Bennetzen J.L."/>
            <person name="Dawe R.K."/>
            <person name="Jiang J."/>
            <person name="Jiang N."/>
            <person name="Presting G.G."/>
            <person name="Wessler S.R."/>
            <person name="Aluru S."/>
            <person name="Martienssen R.A."/>
            <person name="Clifton S.W."/>
            <person name="McCombie W.R."/>
            <person name="Wing R.A."/>
            <person name="Wilson R.K."/>
        </authorList>
    </citation>
    <scope>NUCLEOTIDE SEQUENCE [LARGE SCALE GENOMIC DNA]</scope>
    <source>
        <strain evidence="2">cv. B73</strain>
    </source>
</reference>
<dbReference type="EnsemblPlants" id="Zm00001eb252900_T001">
    <property type="protein sequence ID" value="Zm00001eb252900_P001"/>
    <property type="gene ID" value="Zm00001eb252900"/>
</dbReference>
<dbReference type="Proteomes" id="UP000007305">
    <property type="component" value="Chromosome 5"/>
</dbReference>
<sequence>MNKRHLYLSVTVVSIKLPCSGSRSIKNIASGSDNFGHHESTISCNSTVWGKKEQGLHNHNHQDPATPFPFSADGAFEVASSVVKFDMLSDSEFTSSDSDGAVVEAPSSEATSEAASEVMLDGSDCSVNSDCDWGCFCRLQYIMLAVSVRIIF</sequence>
<name>A0A804PMI3_MAIZE</name>